<comment type="subcellular location">
    <subcellularLocation>
        <location evidence="1">Mitochondrion inner membrane</location>
        <topology evidence="1">Peripheral membrane protein</topology>
        <orientation evidence="1">Matrix side</orientation>
    </subcellularLocation>
</comment>
<dbReference type="HOGENOM" id="CLU_2378330_0_0_1"/>
<evidence type="ECO:0000256" key="5">
    <source>
        <dbReference type="ARBA" id="ARBA00022792"/>
    </source>
</evidence>
<dbReference type="OrthoDB" id="286811at2759"/>
<dbReference type="PANTHER" id="PTHR12653:SF0">
    <property type="entry name" value="NADH DEHYDROGENASE [UBIQUINONE] 1 ALPHA SUBCOMPLEX SUBUNIT 5"/>
    <property type="match status" value="1"/>
</dbReference>
<keyword evidence="5" id="KW-0999">Mitochondrion inner membrane</keyword>
<sequence length="95" mass="10365">MRSATRLLASLASSATSTAAKNPTFLEAGSPTGLTGLFTHSTPRTTLIQLYNSTLTKLRQNFPESSVYRQSVEALTKHRLAIIESVKPSGLEEWQ</sequence>
<evidence type="ECO:0000256" key="3">
    <source>
        <dbReference type="ARBA" id="ARBA00022448"/>
    </source>
</evidence>
<dbReference type="PANTHER" id="PTHR12653">
    <property type="entry name" value="NADH-UBIQUINONE OXIDOREDUCTASE 13 KD-B SUBUNIT"/>
    <property type="match status" value="1"/>
</dbReference>
<evidence type="ECO:0000256" key="7">
    <source>
        <dbReference type="ARBA" id="ARBA00023128"/>
    </source>
</evidence>
<evidence type="ECO:0000256" key="1">
    <source>
        <dbReference type="ARBA" id="ARBA00004443"/>
    </source>
</evidence>
<dbReference type="eggNOG" id="ENOG502S4WS">
    <property type="taxonomic scope" value="Eukaryota"/>
</dbReference>
<dbReference type="AlphaFoldDB" id="M2N3G0"/>
<dbReference type="GO" id="GO:0022904">
    <property type="term" value="P:respiratory electron transport chain"/>
    <property type="evidence" value="ECO:0007669"/>
    <property type="project" value="InterPro"/>
</dbReference>
<organism evidence="9 10">
    <name type="scientific">Baudoinia panamericana (strain UAMH 10762)</name>
    <name type="common">Angels' share fungus</name>
    <name type="synonym">Baudoinia compniacensis (strain UAMH 10762)</name>
    <dbReference type="NCBI Taxonomy" id="717646"/>
    <lineage>
        <taxon>Eukaryota</taxon>
        <taxon>Fungi</taxon>
        <taxon>Dikarya</taxon>
        <taxon>Ascomycota</taxon>
        <taxon>Pezizomycotina</taxon>
        <taxon>Dothideomycetes</taxon>
        <taxon>Dothideomycetidae</taxon>
        <taxon>Mycosphaerellales</taxon>
        <taxon>Teratosphaeriaceae</taxon>
        <taxon>Baudoinia</taxon>
    </lineage>
</organism>
<evidence type="ECO:0000256" key="2">
    <source>
        <dbReference type="ARBA" id="ARBA00010261"/>
    </source>
</evidence>
<evidence type="ECO:0000256" key="6">
    <source>
        <dbReference type="ARBA" id="ARBA00022982"/>
    </source>
</evidence>
<keyword evidence="8" id="KW-0472">Membrane</keyword>
<evidence type="ECO:0000313" key="10">
    <source>
        <dbReference type="Proteomes" id="UP000011761"/>
    </source>
</evidence>
<keyword evidence="4" id="KW-0679">Respiratory chain</keyword>
<protein>
    <submittedName>
        <fullName evidence="9">Uncharacterized protein</fullName>
    </submittedName>
</protein>
<dbReference type="GeneID" id="19113111"/>
<accession>M2N3G0</accession>
<dbReference type="GO" id="GO:0005743">
    <property type="term" value="C:mitochondrial inner membrane"/>
    <property type="evidence" value="ECO:0007669"/>
    <property type="project" value="UniProtKB-SubCell"/>
</dbReference>
<keyword evidence="10" id="KW-1185">Reference proteome</keyword>
<proteinExistence type="inferred from homology"/>
<gene>
    <name evidence="9" type="ORF">BAUCODRAFT_36937</name>
</gene>
<dbReference type="Proteomes" id="UP000011761">
    <property type="component" value="Unassembled WGS sequence"/>
</dbReference>
<reference evidence="9 10" key="1">
    <citation type="journal article" date="2012" name="PLoS Pathog.">
        <title>Diverse lifestyles and strategies of plant pathogenesis encoded in the genomes of eighteen Dothideomycetes fungi.</title>
        <authorList>
            <person name="Ohm R.A."/>
            <person name="Feau N."/>
            <person name="Henrissat B."/>
            <person name="Schoch C.L."/>
            <person name="Horwitz B.A."/>
            <person name="Barry K.W."/>
            <person name="Condon B.J."/>
            <person name="Copeland A.C."/>
            <person name="Dhillon B."/>
            <person name="Glaser F."/>
            <person name="Hesse C.N."/>
            <person name="Kosti I."/>
            <person name="LaButti K."/>
            <person name="Lindquist E.A."/>
            <person name="Lucas S."/>
            <person name="Salamov A.A."/>
            <person name="Bradshaw R.E."/>
            <person name="Ciuffetti L."/>
            <person name="Hamelin R.C."/>
            <person name="Kema G.H.J."/>
            <person name="Lawrence C."/>
            <person name="Scott J.A."/>
            <person name="Spatafora J.W."/>
            <person name="Turgeon B.G."/>
            <person name="de Wit P.J.G.M."/>
            <person name="Zhong S."/>
            <person name="Goodwin S.B."/>
            <person name="Grigoriev I.V."/>
        </authorList>
    </citation>
    <scope>NUCLEOTIDE SEQUENCE [LARGE SCALE GENOMIC DNA]</scope>
    <source>
        <strain evidence="9 10">UAMH 10762</strain>
    </source>
</reference>
<dbReference type="EMBL" id="KB445560">
    <property type="protein sequence ID" value="EMC93265.1"/>
    <property type="molecule type" value="Genomic_DNA"/>
</dbReference>
<keyword evidence="6" id="KW-0249">Electron transport</keyword>
<feature type="non-terminal residue" evidence="9">
    <location>
        <position position="95"/>
    </location>
</feature>
<dbReference type="STRING" id="717646.M2N3G0"/>
<evidence type="ECO:0000256" key="8">
    <source>
        <dbReference type="ARBA" id="ARBA00023136"/>
    </source>
</evidence>
<dbReference type="KEGG" id="bcom:BAUCODRAFT_36937"/>
<comment type="similarity">
    <text evidence="2">Belongs to the complex I NDUFA5 subunit family.</text>
</comment>
<dbReference type="InterPro" id="IPR006806">
    <property type="entry name" value="NDUFA5"/>
</dbReference>
<keyword evidence="7" id="KW-0496">Mitochondrion</keyword>
<keyword evidence="3" id="KW-0813">Transport</keyword>
<evidence type="ECO:0000313" key="9">
    <source>
        <dbReference type="EMBL" id="EMC93265.1"/>
    </source>
</evidence>
<evidence type="ECO:0000256" key="4">
    <source>
        <dbReference type="ARBA" id="ARBA00022660"/>
    </source>
</evidence>
<name>M2N3G0_BAUPA</name>
<dbReference type="RefSeq" id="XP_007679205.1">
    <property type="nucleotide sequence ID" value="XM_007681015.1"/>
</dbReference>
<dbReference type="Pfam" id="PF04716">
    <property type="entry name" value="ETC_C1_NDUFA5"/>
    <property type="match status" value="1"/>
</dbReference>